<protein>
    <recommendedName>
        <fullName evidence="4">F-box domain-containing protein</fullName>
    </recommendedName>
</protein>
<dbReference type="AlphaFoldDB" id="A0A5C2SKN9"/>
<sequence length="428" mass="47071">MSLTNMSCYHQERFDDPDCKSVATGGPHAQDNIAIAIHELSEAPYGHVADPPKLSQSVFTLTPFDVIAVILEFSDFRLLAAWRTTCRVCYNMVTRYLRRRYQTLVGRFVPNVSLFDALLRRHGAIVSGSVALRFFLPFATWEPNDLDVYVPYTQFRPFVRAITDAAGLNFTLIAPEDSTASAPIHDDAPTPAAGPPAAGAVEVDQPAPGDEAVHHGDNDIAAASDDAVEATTPPEEHHPSSPTGFHHVEQFSTPSGNHVRVDVITALSDNPVYCLQRFWSQLVMNFLRSDACVCGFPLETLQGYGNYKSPITPRNGVALDKYRSRGFHLEPRTHGELNDNPNPASFGGPTPLVWPLTAGLRTSDLHLPIQPTIDGWITSSSWAAATREHSLIPPPNTLHADNLFDLPLIRVVLCNVAPDESFYHNTFE</sequence>
<dbReference type="EMBL" id="ML122254">
    <property type="protein sequence ID" value="RPD64425.1"/>
    <property type="molecule type" value="Genomic_DNA"/>
</dbReference>
<feature type="region of interest" description="Disordered" evidence="1">
    <location>
        <begin position="180"/>
        <end position="252"/>
    </location>
</feature>
<organism evidence="2 3">
    <name type="scientific">Lentinus tigrinus ALCF2SS1-6</name>
    <dbReference type="NCBI Taxonomy" id="1328759"/>
    <lineage>
        <taxon>Eukaryota</taxon>
        <taxon>Fungi</taxon>
        <taxon>Dikarya</taxon>
        <taxon>Basidiomycota</taxon>
        <taxon>Agaricomycotina</taxon>
        <taxon>Agaricomycetes</taxon>
        <taxon>Polyporales</taxon>
        <taxon>Polyporaceae</taxon>
        <taxon>Lentinus</taxon>
    </lineage>
</organism>
<evidence type="ECO:0000256" key="1">
    <source>
        <dbReference type="SAM" id="MobiDB-lite"/>
    </source>
</evidence>
<reference evidence="2" key="1">
    <citation type="journal article" date="2018" name="Genome Biol. Evol.">
        <title>Genomics and development of Lentinus tigrinus, a white-rot wood-decaying mushroom with dimorphic fruiting bodies.</title>
        <authorList>
            <person name="Wu B."/>
            <person name="Xu Z."/>
            <person name="Knudson A."/>
            <person name="Carlson A."/>
            <person name="Chen N."/>
            <person name="Kovaka S."/>
            <person name="LaButti K."/>
            <person name="Lipzen A."/>
            <person name="Pennachio C."/>
            <person name="Riley R."/>
            <person name="Schakwitz W."/>
            <person name="Umezawa K."/>
            <person name="Ohm R.A."/>
            <person name="Grigoriev I.V."/>
            <person name="Nagy L.G."/>
            <person name="Gibbons J."/>
            <person name="Hibbett D."/>
        </authorList>
    </citation>
    <scope>NUCLEOTIDE SEQUENCE [LARGE SCALE GENOMIC DNA]</scope>
    <source>
        <strain evidence="2">ALCF2SS1-6</strain>
    </source>
</reference>
<gene>
    <name evidence="2" type="ORF">L227DRAFT_608086</name>
</gene>
<evidence type="ECO:0000313" key="2">
    <source>
        <dbReference type="EMBL" id="RPD64425.1"/>
    </source>
</evidence>
<accession>A0A5C2SKN9</accession>
<dbReference type="Proteomes" id="UP000313359">
    <property type="component" value="Unassembled WGS sequence"/>
</dbReference>
<proteinExistence type="predicted"/>
<name>A0A5C2SKN9_9APHY</name>
<keyword evidence="3" id="KW-1185">Reference proteome</keyword>
<feature type="compositionally biased region" description="Low complexity" evidence="1">
    <location>
        <begin position="189"/>
        <end position="200"/>
    </location>
</feature>
<evidence type="ECO:0000313" key="3">
    <source>
        <dbReference type="Proteomes" id="UP000313359"/>
    </source>
</evidence>
<evidence type="ECO:0008006" key="4">
    <source>
        <dbReference type="Google" id="ProtNLM"/>
    </source>
</evidence>
<dbReference type="OrthoDB" id="3183574at2759"/>